<dbReference type="AlphaFoldDB" id="A0AAQ2C580"/>
<accession>A0AAQ2C580</accession>
<protein>
    <submittedName>
        <fullName evidence="1">Uncharacterized protein</fullName>
    </submittedName>
</protein>
<dbReference type="EMBL" id="SOFY01000064">
    <property type="protein sequence ID" value="TFC44366.1"/>
    <property type="molecule type" value="Genomic_DNA"/>
</dbReference>
<sequence>MSTDEELRAIAKVVDRLAERFPHIPRSSIERAVLEEHKALDGRPVREYVPVLVERGAKGRLRGHGAATTS</sequence>
<dbReference type="Gene3D" id="1.10.8.1060">
    <property type="entry name" value="Corynebacterium glutamicum thioredoxin-dependent arsenate reductase, N-terminal domain"/>
    <property type="match status" value="1"/>
</dbReference>
<reference evidence="1 2" key="1">
    <citation type="submission" date="2019-03" db="EMBL/GenBank/DDBJ databases">
        <title>Genomics of glacier-inhabiting Cryobacterium strains.</title>
        <authorList>
            <person name="Liu Q."/>
            <person name="Xin Y.-H."/>
        </authorList>
    </citation>
    <scope>NUCLEOTIDE SEQUENCE [LARGE SCALE GENOMIC DNA]</scope>
    <source>
        <strain evidence="2">TMT1-22</strain>
    </source>
</reference>
<gene>
    <name evidence="1" type="ORF">E3O49_12025</name>
</gene>
<proteinExistence type="predicted"/>
<dbReference type="NCBIfam" id="NF046112">
    <property type="entry name" value="MSMEG_6209_Nter"/>
    <property type="match status" value="1"/>
</dbReference>
<dbReference type="Proteomes" id="UP000297403">
    <property type="component" value="Unassembled WGS sequence"/>
</dbReference>
<name>A0AAQ2C580_9MICO</name>
<dbReference type="RefSeq" id="WP_134368039.1">
    <property type="nucleotide sequence ID" value="NZ_SOFY01000064.1"/>
</dbReference>
<organism evidence="1 2">
    <name type="scientific">Cryobacterium shii</name>
    <dbReference type="NCBI Taxonomy" id="1259235"/>
    <lineage>
        <taxon>Bacteria</taxon>
        <taxon>Bacillati</taxon>
        <taxon>Actinomycetota</taxon>
        <taxon>Actinomycetes</taxon>
        <taxon>Micrococcales</taxon>
        <taxon>Microbacteriaceae</taxon>
        <taxon>Cryobacterium</taxon>
    </lineage>
</organism>
<comment type="caution">
    <text evidence="1">The sequence shown here is derived from an EMBL/GenBank/DDBJ whole genome shotgun (WGS) entry which is preliminary data.</text>
</comment>
<evidence type="ECO:0000313" key="1">
    <source>
        <dbReference type="EMBL" id="TFC44366.1"/>
    </source>
</evidence>
<dbReference type="CDD" id="cd14279">
    <property type="entry name" value="CUE"/>
    <property type="match status" value="1"/>
</dbReference>
<keyword evidence="2" id="KW-1185">Reference proteome</keyword>
<evidence type="ECO:0000313" key="2">
    <source>
        <dbReference type="Proteomes" id="UP000297403"/>
    </source>
</evidence>